<comment type="similarity">
    <text evidence="1">Belongs to the four-carbon acid sugar kinase family.</text>
</comment>
<dbReference type="InterPro" id="IPR010737">
    <property type="entry name" value="4-carb_acid_sugar_kinase_N"/>
</dbReference>
<dbReference type="AlphaFoldDB" id="A0A4V2YF68"/>
<dbReference type="GO" id="GO:0016301">
    <property type="term" value="F:kinase activity"/>
    <property type="evidence" value="ECO:0007669"/>
    <property type="project" value="UniProtKB-KW"/>
</dbReference>
<evidence type="ECO:0000256" key="4">
    <source>
        <dbReference type="ARBA" id="ARBA00022777"/>
    </source>
</evidence>
<dbReference type="InterPro" id="IPR031475">
    <property type="entry name" value="NBD_C"/>
</dbReference>
<dbReference type="Gene3D" id="3.40.980.20">
    <property type="entry name" value="Four-carbon acid sugar kinase, nucleotide binding domain"/>
    <property type="match status" value="1"/>
</dbReference>
<protein>
    <recommendedName>
        <fullName evidence="11">Four-carbon acid sugar kinase family protein</fullName>
    </recommendedName>
</protein>
<feature type="domain" description="Four-carbon acid sugar kinase nucleotide binding" evidence="8">
    <location>
        <begin position="265"/>
        <end position="435"/>
    </location>
</feature>
<dbReference type="InterPro" id="IPR042213">
    <property type="entry name" value="NBD_C_sf"/>
</dbReference>
<proteinExistence type="inferred from homology"/>
<keyword evidence="4" id="KW-0418">Kinase</keyword>
<reference evidence="9 10" key="1">
    <citation type="submission" date="2019-03" db="EMBL/GenBank/DDBJ databases">
        <title>Draft genome sequences of novel Actinobacteria.</title>
        <authorList>
            <person name="Sahin N."/>
            <person name="Ay H."/>
            <person name="Saygin H."/>
        </authorList>
    </citation>
    <scope>NUCLEOTIDE SEQUENCE [LARGE SCALE GENOMIC DNA]</scope>
    <source>
        <strain evidence="9 10">KC712</strain>
    </source>
</reference>
<keyword evidence="2" id="KW-0808">Transferase</keyword>
<evidence type="ECO:0000259" key="7">
    <source>
        <dbReference type="Pfam" id="PF07005"/>
    </source>
</evidence>
<dbReference type="Proteomes" id="UP000294543">
    <property type="component" value="Unassembled WGS sequence"/>
</dbReference>
<dbReference type="OrthoDB" id="9778478at2"/>
<dbReference type="EMBL" id="SMKP01000029">
    <property type="protein sequence ID" value="TDD22037.1"/>
    <property type="molecule type" value="Genomic_DNA"/>
</dbReference>
<organism evidence="9 10">
    <name type="scientific">Nonomuraea diastatica</name>
    <dbReference type="NCBI Taxonomy" id="1848329"/>
    <lineage>
        <taxon>Bacteria</taxon>
        <taxon>Bacillati</taxon>
        <taxon>Actinomycetota</taxon>
        <taxon>Actinomycetes</taxon>
        <taxon>Streptosporangiales</taxon>
        <taxon>Streptosporangiaceae</taxon>
        <taxon>Nonomuraea</taxon>
    </lineage>
</organism>
<dbReference type="Pfam" id="PF07005">
    <property type="entry name" value="SBD_N"/>
    <property type="match status" value="1"/>
</dbReference>
<dbReference type="SUPFAM" id="SSF142764">
    <property type="entry name" value="YgbK-like"/>
    <property type="match status" value="1"/>
</dbReference>
<evidence type="ECO:0000256" key="5">
    <source>
        <dbReference type="ARBA" id="ARBA00022840"/>
    </source>
</evidence>
<evidence type="ECO:0000256" key="2">
    <source>
        <dbReference type="ARBA" id="ARBA00022679"/>
    </source>
</evidence>
<evidence type="ECO:0000256" key="1">
    <source>
        <dbReference type="ARBA" id="ARBA00005715"/>
    </source>
</evidence>
<keyword evidence="10" id="KW-1185">Reference proteome</keyword>
<dbReference type="GO" id="GO:0005524">
    <property type="term" value="F:ATP binding"/>
    <property type="evidence" value="ECO:0007669"/>
    <property type="project" value="UniProtKB-KW"/>
</dbReference>
<dbReference type="InterPro" id="IPR037051">
    <property type="entry name" value="4-carb_acid_sugar_kinase_N_sf"/>
</dbReference>
<evidence type="ECO:0000256" key="6">
    <source>
        <dbReference type="ARBA" id="ARBA00023277"/>
    </source>
</evidence>
<evidence type="ECO:0000313" key="9">
    <source>
        <dbReference type="EMBL" id="TDD22037.1"/>
    </source>
</evidence>
<comment type="caution">
    <text evidence="9">The sequence shown here is derived from an EMBL/GenBank/DDBJ whole genome shotgun (WGS) entry which is preliminary data.</text>
</comment>
<evidence type="ECO:0000256" key="3">
    <source>
        <dbReference type="ARBA" id="ARBA00022741"/>
    </source>
</evidence>
<keyword evidence="6" id="KW-0119">Carbohydrate metabolism</keyword>
<gene>
    <name evidence="9" type="ORF">E1294_12960</name>
</gene>
<name>A0A4V2YF68_9ACTN</name>
<evidence type="ECO:0008006" key="11">
    <source>
        <dbReference type="Google" id="ProtNLM"/>
    </source>
</evidence>
<evidence type="ECO:0000313" key="10">
    <source>
        <dbReference type="Proteomes" id="UP000294543"/>
    </source>
</evidence>
<dbReference type="Pfam" id="PF17042">
    <property type="entry name" value="NBD_C"/>
    <property type="match status" value="1"/>
</dbReference>
<keyword evidence="5" id="KW-0067">ATP-binding</keyword>
<evidence type="ECO:0000259" key="8">
    <source>
        <dbReference type="Pfam" id="PF17042"/>
    </source>
</evidence>
<keyword evidence="3" id="KW-0547">Nucleotide-binding</keyword>
<feature type="domain" description="Four-carbon acid sugar kinase N-terminal" evidence="7">
    <location>
        <begin position="2"/>
        <end position="231"/>
    </location>
</feature>
<sequence length="460" mass="45855">MLALADDLSGAAETAAVLMSPARPARIALSWPFCGPFPGPLPGPAYGAAPPAPPVLVADLDTRHRPGAAGLVREALACAPGRHVLIKIDSLLRGAVAATAHACLTTPAALAPVPVVLACALPSAGRTVVDGVPLIHGVPLRETRAWHAEPRPAPATVAAALDGVPSADVPLAAVRAGRAALMETLAKTVAGGRVAVCDAETDTDLDTIVAAALAHDLATRLMGAGGLAAALGRALNAAPTSPPAASLPAGPLPLPDGGPHAGALLIVVGTAEPAAAEQARLLAEHGAEHVTLDAADLAAMDQGAVGPDAAGLDAAGLDAVEPGTAAVPRTGAGREPVVGRVRRALAGGIAVLTVRGAAPPSLTAILGRIVREALEGTQTDLVLTGGETARRVLDALGVHELTPLGQVHHGAVHCRTPDGRSVVTRPGSFGGPDSLLRIAAHLRPRHFTTVSGATIEERLK</sequence>
<dbReference type="Gene3D" id="3.40.50.10840">
    <property type="entry name" value="Putative sugar-binding, N-terminal domain"/>
    <property type="match status" value="1"/>
</dbReference>
<accession>A0A4V2YF68</accession>